<accession>A0ABT4WJG0</accession>
<dbReference type="PROSITE" id="PS50297">
    <property type="entry name" value="ANK_REP_REGION"/>
    <property type="match status" value="2"/>
</dbReference>
<gene>
    <name evidence="5" type="ORF">NJT12_23520</name>
</gene>
<dbReference type="InterPro" id="IPR036770">
    <property type="entry name" value="Ankyrin_rpt-contain_sf"/>
</dbReference>
<dbReference type="InterPro" id="IPR002110">
    <property type="entry name" value="Ankyrin_rpt"/>
</dbReference>
<evidence type="ECO:0000256" key="2">
    <source>
        <dbReference type="ARBA" id="ARBA00023043"/>
    </source>
</evidence>
<dbReference type="RefSeq" id="WP_271338558.1">
    <property type="nucleotide sequence ID" value="NZ_JAMZNK010000070.1"/>
</dbReference>
<dbReference type="PROSITE" id="PS50088">
    <property type="entry name" value="ANK_REPEAT"/>
    <property type="match status" value="2"/>
</dbReference>
<dbReference type="EMBL" id="JAMZNK010000070">
    <property type="protein sequence ID" value="MDA6072596.1"/>
    <property type="molecule type" value="Genomic_DNA"/>
</dbReference>
<keyword evidence="4" id="KW-0732">Signal</keyword>
<name>A0ABT4WJG0_9FLAO</name>
<evidence type="ECO:0000313" key="6">
    <source>
        <dbReference type="Proteomes" id="UP001212170"/>
    </source>
</evidence>
<keyword evidence="6" id="KW-1185">Reference proteome</keyword>
<evidence type="ECO:0000256" key="1">
    <source>
        <dbReference type="ARBA" id="ARBA00022737"/>
    </source>
</evidence>
<dbReference type="SMART" id="SM00248">
    <property type="entry name" value="ANK"/>
    <property type="match status" value="2"/>
</dbReference>
<evidence type="ECO:0000313" key="5">
    <source>
        <dbReference type="EMBL" id="MDA6072596.1"/>
    </source>
</evidence>
<proteinExistence type="predicted"/>
<dbReference type="SUPFAM" id="SSF48403">
    <property type="entry name" value="Ankyrin repeat"/>
    <property type="match status" value="1"/>
</dbReference>
<feature type="chain" id="PRO_5046271588" evidence="4">
    <location>
        <begin position="21"/>
        <end position="128"/>
    </location>
</feature>
<evidence type="ECO:0000256" key="3">
    <source>
        <dbReference type="PROSITE-ProRule" id="PRU00023"/>
    </source>
</evidence>
<dbReference type="Gene3D" id="1.25.40.20">
    <property type="entry name" value="Ankyrin repeat-containing domain"/>
    <property type="match status" value="1"/>
</dbReference>
<organism evidence="5 6">
    <name type="scientific">Flavobacterium azizsancarii</name>
    <dbReference type="NCBI Taxonomy" id="2961580"/>
    <lineage>
        <taxon>Bacteria</taxon>
        <taxon>Pseudomonadati</taxon>
        <taxon>Bacteroidota</taxon>
        <taxon>Flavobacteriia</taxon>
        <taxon>Flavobacteriales</taxon>
        <taxon>Flavobacteriaceae</taxon>
        <taxon>Flavobacterium</taxon>
    </lineage>
</organism>
<keyword evidence="1" id="KW-0677">Repeat</keyword>
<keyword evidence="2 3" id="KW-0040">ANK repeat</keyword>
<feature type="repeat" description="ANK" evidence="3">
    <location>
        <begin position="39"/>
        <end position="71"/>
    </location>
</feature>
<sequence length="128" mass="14104">MKKSLIILAMVLAISTNASEASNLKLSVKDQTNYRAYAYAGSPLHYAVCEGDIENVKKLIKYGVNVNLLSNDMSPLMLAARFNKFEIIRILLANGADPSMENEKGYKALKFAEFAKASESIAILENLK</sequence>
<dbReference type="Proteomes" id="UP001212170">
    <property type="component" value="Unassembled WGS sequence"/>
</dbReference>
<reference evidence="5 6" key="1">
    <citation type="journal article" date="2023" name="Chemosphere">
        <title>Whole genome analysis of Flavobacterium aziz-sancarii sp. nov., isolated from Ardley Island (Antarctica), revealed a rich resistome and bioremediation potential.</title>
        <authorList>
            <person name="Otur C."/>
            <person name="Okay S."/>
            <person name="Kurt-Kizildogan A."/>
        </authorList>
    </citation>
    <scope>NUCLEOTIDE SEQUENCE [LARGE SCALE GENOMIC DNA]</scope>
    <source>
        <strain evidence="5 6">AC</strain>
    </source>
</reference>
<dbReference type="PANTHER" id="PTHR24171">
    <property type="entry name" value="ANKYRIN REPEAT DOMAIN-CONTAINING PROTEIN 39-RELATED"/>
    <property type="match status" value="1"/>
</dbReference>
<comment type="caution">
    <text evidence="5">The sequence shown here is derived from an EMBL/GenBank/DDBJ whole genome shotgun (WGS) entry which is preliminary data.</text>
</comment>
<feature type="repeat" description="ANK" evidence="3">
    <location>
        <begin position="71"/>
        <end position="103"/>
    </location>
</feature>
<dbReference type="Pfam" id="PF12796">
    <property type="entry name" value="Ank_2"/>
    <property type="match status" value="1"/>
</dbReference>
<protein>
    <submittedName>
        <fullName evidence="5">Ankyrin repeat domain-containing protein</fullName>
    </submittedName>
</protein>
<evidence type="ECO:0000256" key="4">
    <source>
        <dbReference type="SAM" id="SignalP"/>
    </source>
</evidence>
<feature type="signal peptide" evidence="4">
    <location>
        <begin position="1"/>
        <end position="20"/>
    </location>
</feature>